<keyword evidence="1" id="KW-1133">Transmembrane helix</keyword>
<dbReference type="AlphaFoldDB" id="A0A8I6WBM8"/>
<dbReference type="EnsemblPlants" id="HORVU.MOREX.r3.1HG0023300.1">
    <property type="protein sequence ID" value="HORVU.MOREX.r3.1HG0023300.1.CDS1"/>
    <property type="gene ID" value="HORVU.MOREX.r3.1HG0023300"/>
</dbReference>
<evidence type="ECO:0000313" key="3">
    <source>
        <dbReference type="Proteomes" id="UP000011116"/>
    </source>
</evidence>
<evidence type="ECO:0000256" key="1">
    <source>
        <dbReference type="SAM" id="Phobius"/>
    </source>
</evidence>
<sequence>MFLCPVARVVWRTVGSMLGIEYVPNSMWQYYVWINSFLPSCPEVYTIGLAAICWAIWLARNRATFDKKWINNPFEIVFTACAFILYWTGLQKPEMAEVMKKGAEVLKANASQMLLLCGPPMPDPSKQDEESDNWDEW</sequence>
<reference evidence="2" key="2">
    <citation type="submission" date="2020-10" db="EMBL/GenBank/DDBJ databases">
        <authorList>
            <person name="Scholz U."/>
            <person name="Mascher M."/>
            <person name="Fiebig A."/>
        </authorList>
    </citation>
    <scope>NUCLEOTIDE SEQUENCE [LARGE SCALE GENOMIC DNA]</scope>
    <source>
        <strain evidence="2">cv. Morex</strain>
    </source>
</reference>
<keyword evidence="1" id="KW-0812">Transmembrane</keyword>
<reference evidence="3" key="1">
    <citation type="journal article" date="2012" name="Nature">
        <title>A physical, genetic and functional sequence assembly of the barley genome.</title>
        <authorList>
            <consortium name="The International Barley Genome Sequencing Consortium"/>
            <person name="Mayer K.F."/>
            <person name="Waugh R."/>
            <person name="Brown J.W."/>
            <person name="Schulman A."/>
            <person name="Langridge P."/>
            <person name="Platzer M."/>
            <person name="Fincher G.B."/>
            <person name="Muehlbauer G.J."/>
            <person name="Sato K."/>
            <person name="Close T.J."/>
            <person name="Wise R.P."/>
            <person name="Stein N."/>
        </authorList>
    </citation>
    <scope>NUCLEOTIDE SEQUENCE [LARGE SCALE GENOMIC DNA]</scope>
    <source>
        <strain evidence="3">cv. Morex</strain>
    </source>
</reference>
<feature type="transmembrane region" description="Helical" evidence="1">
    <location>
        <begin position="30"/>
        <end position="57"/>
    </location>
</feature>
<evidence type="ECO:0000313" key="2">
    <source>
        <dbReference type="EnsemblPlants" id="HORVU.MOREX.r3.1HG0023300.1.CDS1"/>
    </source>
</evidence>
<dbReference type="Gramene" id="HORVU.MOREX.r3.1HG0023300.1">
    <property type="protein sequence ID" value="HORVU.MOREX.r3.1HG0023300.1.CDS1"/>
    <property type="gene ID" value="HORVU.MOREX.r3.1HG0023300"/>
</dbReference>
<protein>
    <submittedName>
        <fullName evidence="2">Uncharacterized protein</fullName>
    </submittedName>
</protein>
<name>A0A8I6WBM8_HORVV</name>
<feature type="transmembrane region" description="Helical" evidence="1">
    <location>
        <begin position="69"/>
        <end position="89"/>
    </location>
</feature>
<organism evidence="2 3">
    <name type="scientific">Hordeum vulgare subsp. vulgare</name>
    <name type="common">Domesticated barley</name>
    <dbReference type="NCBI Taxonomy" id="112509"/>
    <lineage>
        <taxon>Eukaryota</taxon>
        <taxon>Viridiplantae</taxon>
        <taxon>Streptophyta</taxon>
        <taxon>Embryophyta</taxon>
        <taxon>Tracheophyta</taxon>
        <taxon>Spermatophyta</taxon>
        <taxon>Magnoliopsida</taxon>
        <taxon>Liliopsida</taxon>
        <taxon>Poales</taxon>
        <taxon>Poaceae</taxon>
        <taxon>BOP clade</taxon>
        <taxon>Pooideae</taxon>
        <taxon>Triticodae</taxon>
        <taxon>Triticeae</taxon>
        <taxon>Hordeinae</taxon>
        <taxon>Hordeum</taxon>
    </lineage>
</organism>
<dbReference type="Proteomes" id="UP000011116">
    <property type="component" value="Chromosome 1H"/>
</dbReference>
<keyword evidence="1" id="KW-0472">Membrane</keyword>
<accession>A0A8I6WBM8</accession>
<reference evidence="2" key="3">
    <citation type="submission" date="2022-01" db="UniProtKB">
        <authorList>
            <consortium name="EnsemblPlants"/>
        </authorList>
    </citation>
    <scope>IDENTIFICATION</scope>
    <source>
        <strain evidence="2">subsp. vulgare</strain>
    </source>
</reference>
<keyword evidence="3" id="KW-1185">Reference proteome</keyword>
<proteinExistence type="predicted"/>